<reference evidence="2" key="2">
    <citation type="journal article" date="2019" name="Genome Biol. Evol.">
        <title>Day and night: Metabolic profiles and evolutionary relationships of six axenic non-marine cyanobacteria.</title>
        <authorList>
            <person name="Will S.E."/>
            <person name="Henke P."/>
            <person name="Boedeker C."/>
            <person name="Huang S."/>
            <person name="Brinkmann H."/>
            <person name="Rohde M."/>
            <person name="Jarek M."/>
            <person name="Friedl T."/>
            <person name="Seufert S."/>
            <person name="Schumacher M."/>
            <person name="Overmann J."/>
            <person name="Neumann-Schaal M."/>
            <person name="Petersen J."/>
        </authorList>
    </citation>
    <scope>NUCLEOTIDE SEQUENCE [LARGE SCALE GENOMIC DNA]</scope>
    <source>
        <strain evidence="2">PCC 7102</strain>
    </source>
</reference>
<sequence length="185" mass="21114">MSDKTLWENQMQDFIEVLAQRLEIKDLIAQNLKGIEELILVPHLLLHQIPFAALPIGNNQYLADKFIIRYIASCQVLEFCKQRPNIEIGYIASLQYGTVEDANNNLACAAFEGEKIANLYNIPLEKRLIGGQATCNNYRQLAKQVQVLHSCHHAQSRLDNPSRKVRKLGKYASILVNRKRLVCQL</sequence>
<evidence type="ECO:0000259" key="1">
    <source>
        <dbReference type="Pfam" id="PF12770"/>
    </source>
</evidence>
<feature type="domain" description="CHAT" evidence="1">
    <location>
        <begin position="25"/>
        <end position="163"/>
    </location>
</feature>
<proteinExistence type="predicted"/>
<dbReference type="Pfam" id="PF12770">
    <property type="entry name" value="CHAT"/>
    <property type="match status" value="1"/>
</dbReference>
<keyword evidence="3" id="KW-1185">Reference proteome</keyword>
<name>A0A433VT40_9CYAN</name>
<gene>
    <name evidence="2" type="ORF">DSM106972_012680</name>
</gene>
<organism evidence="2 3">
    <name type="scientific">Dulcicalothrix desertica PCC 7102</name>
    <dbReference type="NCBI Taxonomy" id="232991"/>
    <lineage>
        <taxon>Bacteria</taxon>
        <taxon>Bacillati</taxon>
        <taxon>Cyanobacteriota</taxon>
        <taxon>Cyanophyceae</taxon>
        <taxon>Nostocales</taxon>
        <taxon>Calotrichaceae</taxon>
        <taxon>Dulcicalothrix</taxon>
    </lineage>
</organism>
<reference evidence="2" key="1">
    <citation type="submission" date="2018-12" db="EMBL/GenBank/DDBJ databases">
        <authorList>
            <person name="Will S."/>
            <person name="Neumann-Schaal M."/>
            <person name="Henke P."/>
        </authorList>
    </citation>
    <scope>NUCLEOTIDE SEQUENCE</scope>
    <source>
        <strain evidence="2">PCC 7102</strain>
    </source>
</reference>
<accession>A0A433VT40</accession>
<evidence type="ECO:0000313" key="3">
    <source>
        <dbReference type="Proteomes" id="UP000271624"/>
    </source>
</evidence>
<dbReference type="RefSeq" id="WP_127079908.1">
    <property type="nucleotide sequence ID" value="NZ_RSCL01000002.1"/>
</dbReference>
<dbReference type="OrthoDB" id="459488at2"/>
<evidence type="ECO:0000313" key="2">
    <source>
        <dbReference type="EMBL" id="RUT09215.1"/>
    </source>
</evidence>
<dbReference type="Proteomes" id="UP000271624">
    <property type="component" value="Unassembled WGS sequence"/>
</dbReference>
<protein>
    <recommendedName>
        <fullName evidence="1">CHAT domain-containing protein</fullName>
    </recommendedName>
</protein>
<dbReference type="EMBL" id="RSCL01000002">
    <property type="protein sequence ID" value="RUT09215.1"/>
    <property type="molecule type" value="Genomic_DNA"/>
</dbReference>
<dbReference type="InterPro" id="IPR024983">
    <property type="entry name" value="CHAT_dom"/>
</dbReference>
<dbReference type="AlphaFoldDB" id="A0A433VT40"/>
<comment type="caution">
    <text evidence="2">The sequence shown here is derived from an EMBL/GenBank/DDBJ whole genome shotgun (WGS) entry which is preliminary data.</text>
</comment>